<reference evidence="9 10" key="2">
    <citation type="submission" date="2018-11" db="EMBL/GenBank/DDBJ databases">
        <authorList>
            <consortium name="Pathogen Informatics"/>
        </authorList>
    </citation>
    <scope>NUCLEOTIDE SEQUENCE [LARGE SCALE GENOMIC DNA]</scope>
</reference>
<evidence type="ECO:0000256" key="5">
    <source>
        <dbReference type="ARBA" id="ARBA00022989"/>
    </source>
</evidence>
<evidence type="ECO:0000313" key="11">
    <source>
        <dbReference type="WBParaSite" id="TCLT_0000809101-mRNA-1"/>
    </source>
</evidence>
<dbReference type="PANTHER" id="PTHR19317">
    <property type="entry name" value="PRENYLATED RAB ACCEPTOR 1-RELATED"/>
    <property type="match status" value="1"/>
</dbReference>
<dbReference type="GO" id="GO:0005794">
    <property type="term" value="C:Golgi apparatus"/>
    <property type="evidence" value="ECO:0007669"/>
    <property type="project" value="TreeGrafter"/>
</dbReference>
<dbReference type="STRING" id="103827.A0A0N5D523"/>
<evidence type="ECO:0000256" key="2">
    <source>
        <dbReference type="ARBA" id="ARBA00004234"/>
    </source>
</evidence>
<feature type="region of interest" description="Disordered" evidence="8">
    <location>
        <begin position="200"/>
        <end position="226"/>
    </location>
</feature>
<organism evidence="11">
    <name type="scientific">Thelazia callipaeda</name>
    <name type="common">Oriental eyeworm</name>
    <name type="synonym">Parasitic nematode</name>
    <dbReference type="NCBI Taxonomy" id="103827"/>
    <lineage>
        <taxon>Eukaryota</taxon>
        <taxon>Metazoa</taxon>
        <taxon>Ecdysozoa</taxon>
        <taxon>Nematoda</taxon>
        <taxon>Chromadorea</taxon>
        <taxon>Rhabditida</taxon>
        <taxon>Spirurina</taxon>
        <taxon>Spiruromorpha</taxon>
        <taxon>Thelazioidea</taxon>
        <taxon>Thelaziidae</taxon>
        <taxon>Thelazia</taxon>
    </lineage>
</organism>
<keyword evidence="10" id="KW-1185">Reference proteome</keyword>
<dbReference type="WBParaSite" id="TCLT_0000809101-mRNA-1">
    <property type="protein sequence ID" value="TCLT_0000809101-mRNA-1"/>
    <property type="gene ID" value="TCLT_0000809101"/>
</dbReference>
<dbReference type="GO" id="GO:0008021">
    <property type="term" value="C:synaptic vesicle"/>
    <property type="evidence" value="ECO:0007669"/>
    <property type="project" value="UniProtKB-SubCell"/>
</dbReference>
<accession>A0A0N5D523</accession>
<dbReference type="Proteomes" id="UP000276776">
    <property type="component" value="Unassembled WGS sequence"/>
</dbReference>
<dbReference type="GO" id="GO:0016020">
    <property type="term" value="C:membrane"/>
    <property type="evidence" value="ECO:0007669"/>
    <property type="project" value="UniProtKB-SubCell"/>
</dbReference>
<dbReference type="Pfam" id="PF03208">
    <property type="entry name" value="PRA1"/>
    <property type="match status" value="1"/>
</dbReference>
<evidence type="ECO:0000256" key="3">
    <source>
        <dbReference type="ARBA" id="ARBA00006483"/>
    </source>
</evidence>
<feature type="compositionally biased region" description="Basic and acidic residues" evidence="8">
    <location>
        <begin position="216"/>
        <end position="226"/>
    </location>
</feature>
<comment type="similarity">
    <text evidence="3 7">Belongs to the PRA1 family.</text>
</comment>
<evidence type="ECO:0000256" key="7">
    <source>
        <dbReference type="RuleBase" id="RU363107"/>
    </source>
</evidence>
<keyword evidence="6" id="KW-0472">Membrane</keyword>
<evidence type="ECO:0000313" key="9">
    <source>
        <dbReference type="EMBL" id="VDN05602.1"/>
    </source>
</evidence>
<proteinExistence type="inferred from homology"/>
<dbReference type="AlphaFoldDB" id="A0A0N5D523"/>
<sequence>MSESVEEARDAQCATNFRAFDDIRAWSKAVVPWSDFFRFSQFALPRCIHGYIKRVKKNLSRFLANYAVISVIVLLCCIITSFWLMVSCIVLGIFVYAIYRKTKYGPIRVGTEEIPTWILHIAAIFITLPLFIYAGVGYILYCAIGLLCIQILHINVFSEIRYLPEENIEIVTELNNQPRLENDKPRIGNDKPRLGTVEVLESTSSTNSFSPKTRVRFSDDSSSTDH</sequence>
<dbReference type="OrthoDB" id="63113at2759"/>
<feature type="compositionally biased region" description="Polar residues" evidence="8">
    <location>
        <begin position="201"/>
        <end position="211"/>
    </location>
</feature>
<name>A0A0N5D523_THECL</name>
<reference evidence="11" key="1">
    <citation type="submission" date="2016-04" db="UniProtKB">
        <authorList>
            <consortium name="WormBaseParasite"/>
        </authorList>
    </citation>
    <scope>IDENTIFICATION</scope>
</reference>
<dbReference type="InterPro" id="IPR004895">
    <property type="entry name" value="Prenylated_rab_accept_PRA1"/>
</dbReference>
<gene>
    <name evidence="9" type="ORF">TCLT_LOCUS8080</name>
</gene>
<keyword evidence="4" id="KW-0812">Transmembrane</keyword>
<evidence type="ECO:0000256" key="1">
    <source>
        <dbReference type="ARBA" id="ARBA00004141"/>
    </source>
</evidence>
<protein>
    <recommendedName>
        <fullName evidence="7">PRA1 family protein</fullName>
    </recommendedName>
</protein>
<comment type="subcellular location">
    <subcellularLocation>
        <location evidence="2">Cytoplasmic vesicle</location>
        <location evidence="2">Secretory vesicle</location>
        <location evidence="2">Synaptic vesicle</location>
    </subcellularLocation>
    <subcellularLocation>
        <location evidence="1 7">Membrane</location>
        <topology evidence="1 7">Multi-pass membrane protein</topology>
    </subcellularLocation>
</comment>
<dbReference type="OMA" id="DGARGDY"/>
<evidence type="ECO:0000313" key="10">
    <source>
        <dbReference type="Proteomes" id="UP000276776"/>
    </source>
</evidence>
<evidence type="ECO:0000256" key="8">
    <source>
        <dbReference type="SAM" id="MobiDB-lite"/>
    </source>
</evidence>
<evidence type="ECO:0000256" key="4">
    <source>
        <dbReference type="ARBA" id="ARBA00022692"/>
    </source>
</evidence>
<keyword evidence="5" id="KW-1133">Transmembrane helix</keyword>
<dbReference type="EMBL" id="UYYF01004580">
    <property type="protein sequence ID" value="VDN05602.1"/>
    <property type="molecule type" value="Genomic_DNA"/>
</dbReference>
<dbReference type="PANTHER" id="PTHR19317:SF0">
    <property type="entry name" value="PRENYLATED RAB ACCEPTOR PROTEIN 1"/>
    <property type="match status" value="1"/>
</dbReference>
<evidence type="ECO:0000256" key="6">
    <source>
        <dbReference type="ARBA" id="ARBA00023136"/>
    </source>
</evidence>